<feature type="region of interest" description="Disordered" evidence="1">
    <location>
        <begin position="1"/>
        <end position="48"/>
    </location>
</feature>
<organism evidence="2 3">
    <name type="scientific">Cryptolaemus montrouzieri</name>
    <dbReference type="NCBI Taxonomy" id="559131"/>
    <lineage>
        <taxon>Eukaryota</taxon>
        <taxon>Metazoa</taxon>
        <taxon>Ecdysozoa</taxon>
        <taxon>Arthropoda</taxon>
        <taxon>Hexapoda</taxon>
        <taxon>Insecta</taxon>
        <taxon>Pterygota</taxon>
        <taxon>Neoptera</taxon>
        <taxon>Endopterygota</taxon>
        <taxon>Coleoptera</taxon>
        <taxon>Polyphaga</taxon>
        <taxon>Cucujiformia</taxon>
        <taxon>Coccinelloidea</taxon>
        <taxon>Coccinellidae</taxon>
        <taxon>Scymninae</taxon>
        <taxon>Scymnini</taxon>
        <taxon>Cryptolaemus</taxon>
    </lineage>
</organism>
<gene>
    <name evidence="2" type="ORF">HHI36_012167</name>
</gene>
<feature type="compositionally biased region" description="Basic residues" evidence="1">
    <location>
        <begin position="10"/>
        <end position="22"/>
    </location>
</feature>
<accession>A0ABD2NE39</accession>
<evidence type="ECO:0000313" key="2">
    <source>
        <dbReference type="EMBL" id="KAL3276804.1"/>
    </source>
</evidence>
<evidence type="ECO:0000313" key="3">
    <source>
        <dbReference type="Proteomes" id="UP001516400"/>
    </source>
</evidence>
<sequence length="150" mass="16736">MTDFEDSQLKNKRRTKERKRKYRENIKLLKQTGTTTGEQSPSSLGSFSCKQTLGKAVSRVKGTLPSSPTKKIAVMRKLVLDFLDILGDDSFSKRPSRKSNVIHALSDDHKGLVTEFYQRDDIGRQAPGIKDVKSGKDLKSGTEFCAKSAI</sequence>
<comment type="caution">
    <text evidence="2">The sequence shown here is derived from an EMBL/GenBank/DDBJ whole genome shotgun (WGS) entry which is preliminary data.</text>
</comment>
<feature type="compositionally biased region" description="Polar residues" evidence="1">
    <location>
        <begin position="31"/>
        <end position="48"/>
    </location>
</feature>
<reference evidence="2 3" key="1">
    <citation type="journal article" date="2021" name="BMC Biol.">
        <title>Horizontally acquired antibacterial genes associated with adaptive radiation of ladybird beetles.</title>
        <authorList>
            <person name="Li H.S."/>
            <person name="Tang X.F."/>
            <person name="Huang Y.H."/>
            <person name="Xu Z.Y."/>
            <person name="Chen M.L."/>
            <person name="Du X.Y."/>
            <person name="Qiu B.Y."/>
            <person name="Chen P.T."/>
            <person name="Zhang W."/>
            <person name="Slipinski A."/>
            <person name="Escalona H.E."/>
            <person name="Waterhouse R.M."/>
            <person name="Zwick A."/>
            <person name="Pang H."/>
        </authorList>
    </citation>
    <scope>NUCLEOTIDE SEQUENCE [LARGE SCALE GENOMIC DNA]</scope>
    <source>
        <strain evidence="2">SYSU2018</strain>
    </source>
</reference>
<evidence type="ECO:0000256" key="1">
    <source>
        <dbReference type="SAM" id="MobiDB-lite"/>
    </source>
</evidence>
<keyword evidence="3" id="KW-1185">Reference proteome</keyword>
<proteinExistence type="predicted"/>
<name>A0ABD2NE39_9CUCU</name>
<protein>
    <submittedName>
        <fullName evidence="2">Uncharacterized protein</fullName>
    </submittedName>
</protein>
<dbReference type="EMBL" id="JABFTP020000103">
    <property type="protein sequence ID" value="KAL3276804.1"/>
    <property type="molecule type" value="Genomic_DNA"/>
</dbReference>
<dbReference type="AlphaFoldDB" id="A0ABD2NE39"/>
<dbReference type="Proteomes" id="UP001516400">
    <property type="component" value="Unassembled WGS sequence"/>
</dbReference>